<sequence>MRKKNEYIFEKVFSELPCLHLYFNNFIVGFNFNRMFAGNLLTKKIFAKQFAILNNKFIYFLVVLLTFLLSRRSAERRVGQERRSRWPPKHRKKTARISSRKEMC</sequence>
<reference evidence="3" key="1">
    <citation type="submission" date="2021-05" db="EMBL/GenBank/DDBJ databases">
        <authorList>
            <person name="Alioto T."/>
            <person name="Alioto T."/>
            <person name="Gomez Garrido J."/>
        </authorList>
    </citation>
    <scope>NUCLEOTIDE SEQUENCE</scope>
</reference>
<evidence type="ECO:0000256" key="1">
    <source>
        <dbReference type="SAM" id="MobiDB-lite"/>
    </source>
</evidence>
<protein>
    <submittedName>
        <fullName evidence="3">Uncharacterized protein</fullName>
    </submittedName>
</protein>
<feature type="transmembrane region" description="Helical" evidence="2">
    <location>
        <begin position="12"/>
        <end position="30"/>
    </location>
</feature>
<feature type="compositionally biased region" description="Basic residues" evidence="1">
    <location>
        <begin position="85"/>
        <end position="95"/>
    </location>
</feature>
<dbReference type="AlphaFoldDB" id="A0A8D8R436"/>
<keyword evidence="2" id="KW-0472">Membrane</keyword>
<keyword evidence="2" id="KW-1133">Transmembrane helix</keyword>
<evidence type="ECO:0000256" key="2">
    <source>
        <dbReference type="SAM" id="Phobius"/>
    </source>
</evidence>
<proteinExistence type="predicted"/>
<dbReference type="EMBL" id="HBUF01124380">
    <property type="protein sequence ID" value="CAG6642817.1"/>
    <property type="molecule type" value="Transcribed_RNA"/>
</dbReference>
<feature type="compositionally biased region" description="Basic and acidic residues" evidence="1">
    <location>
        <begin position="75"/>
        <end position="84"/>
    </location>
</feature>
<feature type="region of interest" description="Disordered" evidence="1">
    <location>
        <begin position="75"/>
        <end position="104"/>
    </location>
</feature>
<feature type="transmembrane region" description="Helical" evidence="2">
    <location>
        <begin position="50"/>
        <end position="69"/>
    </location>
</feature>
<accession>A0A8D8R436</accession>
<keyword evidence="2" id="KW-0812">Transmembrane</keyword>
<evidence type="ECO:0000313" key="3">
    <source>
        <dbReference type="EMBL" id="CAG6642817.1"/>
    </source>
</evidence>
<organism evidence="3">
    <name type="scientific">Cacopsylla melanoneura</name>
    <dbReference type="NCBI Taxonomy" id="428564"/>
    <lineage>
        <taxon>Eukaryota</taxon>
        <taxon>Metazoa</taxon>
        <taxon>Ecdysozoa</taxon>
        <taxon>Arthropoda</taxon>
        <taxon>Hexapoda</taxon>
        <taxon>Insecta</taxon>
        <taxon>Pterygota</taxon>
        <taxon>Neoptera</taxon>
        <taxon>Paraneoptera</taxon>
        <taxon>Hemiptera</taxon>
        <taxon>Sternorrhyncha</taxon>
        <taxon>Psylloidea</taxon>
        <taxon>Psyllidae</taxon>
        <taxon>Psyllinae</taxon>
        <taxon>Cacopsylla</taxon>
    </lineage>
</organism>
<name>A0A8D8R436_9HEMI</name>